<dbReference type="EMBL" id="CP001720">
    <property type="protein sequence ID" value="ACV61240.1"/>
    <property type="molecule type" value="Genomic_DNA"/>
</dbReference>
<dbReference type="GO" id="GO:0005840">
    <property type="term" value="C:ribosome"/>
    <property type="evidence" value="ECO:0007669"/>
    <property type="project" value="UniProtKB-KW"/>
</dbReference>
<dbReference type="OrthoDB" id="9803201at2"/>
<evidence type="ECO:0000256" key="1">
    <source>
        <dbReference type="ARBA" id="ARBA00010528"/>
    </source>
</evidence>
<dbReference type="HOGENOM" id="CLU_041575_5_2_9"/>
<dbReference type="PANTHER" id="PTHR10746:SF6">
    <property type="entry name" value="LARGE RIBOSOMAL SUBUNIT PROTEIN UL4M"/>
    <property type="match status" value="1"/>
</dbReference>
<evidence type="ECO:0000313" key="8">
    <source>
        <dbReference type="EMBL" id="ACV61240.1"/>
    </source>
</evidence>
<evidence type="ECO:0000256" key="4">
    <source>
        <dbReference type="ARBA" id="ARBA00023274"/>
    </source>
</evidence>
<dbReference type="Pfam" id="PF00573">
    <property type="entry name" value="Ribosomal_L4"/>
    <property type="match status" value="1"/>
</dbReference>
<gene>
    <name evidence="6" type="primary">rplD</name>
    <name evidence="8" type="ordered locus">Dtox_0287</name>
</gene>
<evidence type="ECO:0000256" key="7">
    <source>
        <dbReference type="SAM" id="MobiDB-lite"/>
    </source>
</evidence>
<dbReference type="KEGG" id="dae:Dtox_0287"/>
<accession>C8W3Y6</accession>
<reference evidence="8 9" key="1">
    <citation type="journal article" date="2009" name="Stand. Genomic Sci.">
        <title>Complete genome sequence of Desulfotomaculum acetoxidans type strain (5575).</title>
        <authorList>
            <person name="Spring S."/>
            <person name="Lapidus A."/>
            <person name="Schroder M."/>
            <person name="Gleim D."/>
            <person name="Sims D."/>
            <person name="Meincke L."/>
            <person name="Glavina Del Rio T."/>
            <person name="Tice H."/>
            <person name="Copeland A."/>
            <person name="Cheng J.F."/>
            <person name="Lucas S."/>
            <person name="Chen F."/>
            <person name="Nolan M."/>
            <person name="Bruce D."/>
            <person name="Goodwin L."/>
            <person name="Pitluck S."/>
            <person name="Ivanova N."/>
            <person name="Mavromatis K."/>
            <person name="Mikhailova N."/>
            <person name="Pati A."/>
            <person name="Chen A."/>
            <person name="Palaniappan K."/>
            <person name="Land M."/>
            <person name="Hauser L."/>
            <person name="Chang Y.J."/>
            <person name="Jeffries C.D."/>
            <person name="Chain P."/>
            <person name="Saunders E."/>
            <person name="Brettin T."/>
            <person name="Detter J.C."/>
            <person name="Goker M."/>
            <person name="Bristow J."/>
            <person name="Eisen J.A."/>
            <person name="Markowitz V."/>
            <person name="Hugenholtz P."/>
            <person name="Kyrpides N.C."/>
            <person name="Klenk H.P."/>
            <person name="Han C."/>
        </authorList>
    </citation>
    <scope>NUCLEOTIDE SEQUENCE [LARGE SCALE GENOMIC DNA]</scope>
    <source>
        <strain evidence="9">ATCC 49208 / DSM 771 / VKM B-1644</strain>
    </source>
</reference>
<dbReference type="RefSeq" id="WP_015755961.1">
    <property type="nucleotide sequence ID" value="NC_013216.1"/>
</dbReference>
<evidence type="ECO:0000256" key="2">
    <source>
        <dbReference type="ARBA" id="ARBA00011838"/>
    </source>
</evidence>
<dbReference type="GO" id="GO:0006412">
    <property type="term" value="P:translation"/>
    <property type="evidence" value="ECO:0007669"/>
    <property type="project" value="UniProtKB-UniRule"/>
</dbReference>
<dbReference type="PANTHER" id="PTHR10746">
    <property type="entry name" value="50S RIBOSOMAL PROTEIN L4"/>
    <property type="match status" value="1"/>
</dbReference>
<keyword evidence="6" id="KW-0694">RNA-binding</keyword>
<dbReference type="Proteomes" id="UP000002217">
    <property type="component" value="Chromosome"/>
</dbReference>
<comment type="similarity">
    <text evidence="1 6">Belongs to the universal ribosomal protein uL4 family.</text>
</comment>
<dbReference type="NCBIfam" id="TIGR03953">
    <property type="entry name" value="rplD_bact"/>
    <property type="match status" value="1"/>
</dbReference>
<dbReference type="Gene3D" id="3.40.1370.10">
    <property type="match status" value="1"/>
</dbReference>
<feature type="compositionally biased region" description="Basic residues" evidence="7">
    <location>
        <begin position="60"/>
        <end position="77"/>
    </location>
</feature>
<dbReference type="InterPro" id="IPR013005">
    <property type="entry name" value="Ribosomal_uL4-like"/>
</dbReference>
<dbReference type="GO" id="GO:1990904">
    <property type="term" value="C:ribonucleoprotein complex"/>
    <property type="evidence" value="ECO:0007669"/>
    <property type="project" value="UniProtKB-KW"/>
</dbReference>
<dbReference type="GO" id="GO:0019843">
    <property type="term" value="F:rRNA binding"/>
    <property type="evidence" value="ECO:0007669"/>
    <property type="project" value="UniProtKB-UniRule"/>
</dbReference>
<dbReference type="InterPro" id="IPR023574">
    <property type="entry name" value="Ribosomal_uL4_dom_sf"/>
</dbReference>
<name>C8W3Y6_DESAS</name>
<keyword evidence="4 6" id="KW-0687">Ribonucleoprotein</keyword>
<organism evidence="8 9">
    <name type="scientific">Desulfofarcimen acetoxidans (strain ATCC 49208 / DSM 771 / KCTC 5769 / VKM B-1644 / 5575)</name>
    <name type="common">Desulfotomaculum acetoxidans</name>
    <dbReference type="NCBI Taxonomy" id="485916"/>
    <lineage>
        <taxon>Bacteria</taxon>
        <taxon>Bacillati</taxon>
        <taxon>Bacillota</taxon>
        <taxon>Clostridia</taxon>
        <taxon>Eubacteriales</taxon>
        <taxon>Peptococcaceae</taxon>
        <taxon>Desulfofarcimen</taxon>
    </lineage>
</organism>
<sequence length="206" mass="22460">MPTVALFNIKGEQVGEVALKDEVFGIEVNESVLHDAVVMQLAGRRQGTHDTKTRGEVRGGGKKPWRQKGTGRARHGTIRSPIWRGGGIVFGPHPRTYKYKLPKKVRRLALKSALSSKVLAGNIKVLDALSMEMPKTKEMVGILKNLQVDKALLVIADKDMNVIKSARNIPGIKPVGAAGVNVYDLLKHTTLVITKDAVSKVEEVLS</sequence>
<dbReference type="AlphaFoldDB" id="C8W3Y6"/>
<feature type="region of interest" description="Disordered" evidence="7">
    <location>
        <begin position="46"/>
        <end position="77"/>
    </location>
</feature>
<comment type="function">
    <text evidence="6">One of the primary rRNA binding proteins, this protein initially binds near the 5'-end of the 23S rRNA. It is important during the early stages of 50S assembly. It makes multiple contacts with different domains of the 23S rRNA in the assembled 50S subunit and ribosome.</text>
</comment>
<feature type="compositionally biased region" description="Basic and acidic residues" evidence="7">
    <location>
        <begin position="47"/>
        <end position="59"/>
    </location>
</feature>
<evidence type="ECO:0000256" key="3">
    <source>
        <dbReference type="ARBA" id="ARBA00022980"/>
    </source>
</evidence>
<dbReference type="eggNOG" id="COG0088">
    <property type="taxonomic scope" value="Bacteria"/>
</dbReference>
<evidence type="ECO:0000256" key="6">
    <source>
        <dbReference type="HAMAP-Rule" id="MF_01328"/>
    </source>
</evidence>
<comment type="subunit">
    <text evidence="2 6">Part of the 50S ribosomal subunit.</text>
</comment>
<keyword evidence="6" id="KW-0699">rRNA-binding</keyword>
<keyword evidence="9" id="KW-1185">Reference proteome</keyword>
<dbReference type="InterPro" id="IPR002136">
    <property type="entry name" value="Ribosomal_uL4"/>
</dbReference>
<evidence type="ECO:0000256" key="5">
    <source>
        <dbReference type="ARBA" id="ARBA00035244"/>
    </source>
</evidence>
<protein>
    <recommendedName>
        <fullName evidence="5 6">Large ribosomal subunit protein uL4</fullName>
    </recommendedName>
</protein>
<comment type="function">
    <text evidence="6">Forms part of the polypeptide exit tunnel.</text>
</comment>
<dbReference type="GO" id="GO:0003735">
    <property type="term" value="F:structural constituent of ribosome"/>
    <property type="evidence" value="ECO:0007669"/>
    <property type="project" value="InterPro"/>
</dbReference>
<evidence type="ECO:0000313" key="9">
    <source>
        <dbReference type="Proteomes" id="UP000002217"/>
    </source>
</evidence>
<proteinExistence type="inferred from homology"/>
<dbReference type="SUPFAM" id="SSF52166">
    <property type="entry name" value="Ribosomal protein L4"/>
    <property type="match status" value="1"/>
</dbReference>
<dbReference type="STRING" id="485916.Dtox_0287"/>
<keyword evidence="3 6" id="KW-0689">Ribosomal protein</keyword>
<dbReference type="HAMAP" id="MF_01328_B">
    <property type="entry name" value="Ribosomal_uL4_B"/>
    <property type="match status" value="1"/>
</dbReference>